<comment type="subcellular location">
    <subcellularLocation>
        <location evidence="1">Cell membrane</location>
        <topology evidence="1">Multi-pass membrane protein</topology>
    </subcellularLocation>
</comment>
<dbReference type="GO" id="GO:0022857">
    <property type="term" value="F:transmembrane transporter activity"/>
    <property type="evidence" value="ECO:0007669"/>
    <property type="project" value="InterPro"/>
</dbReference>
<evidence type="ECO:0000313" key="10">
    <source>
        <dbReference type="Proteomes" id="UP000294614"/>
    </source>
</evidence>
<dbReference type="PANTHER" id="PTHR30472:SF27">
    <property type="entry name" value="PETROBACTIN IMPORT SYSTEM PERMEASE PROTEIN YCLN"/>
    <property type="match status" value="1"/>
</dbReference>
<feature type="transmembrane region" description="Helical" evidence="8">
    <location>
        <begin position="78"/>
        <end position="97"/>
    </location>
</feature>
<keyword evidence="5 8" id="KW-0812">Transmembrane</keyword>
<dbReference type="OrthoDB" id="9792889at2"/>
<dbReference type="GO" id="GO:0005886">
    <property type="term" value="C:plasma membrane"/>
    <property type="evidence" value="ECO:0007669"/>
    <property type="project" value="UniProtKB-SubCell"/>
</dbReference>
<comment type="caution">
    <text evidence="9">The sequence shown here is derived from an EMBL/GenBank/DDBJ whole genome shotgun (WGS) entry which is preliminary data.</text>
</comment>
<dbReference type="InterPro" id="IPR000522">
    <property type="entry name" value="ABC_transptr_permease_BtuC"/>
</dbReference>
<dbReference type="Proteomes" id="UP000294614">
    <property type="component" value="Unassembled WGS sequence"/>
</dbReference>
<dbReference type="RefSeq" id="WP_132871714.1">
    <property type="nucleotide sequence ID" value="NZ_JBLJBI010000013.1"/>
</dbReference>
<dbReference type="Gene3D" id="1.10.3470.10">
    <property type="entry name" value="ABC transporter involved in vitamin B12 uptake, BtuC"/>
    <property type="match status" value="1"/>
</dbReference>
<keyword evidence="7 8" id="KW-0472">Membrane</keyword>
<feature type="transmembrane region" description="Helical" evidence="8">
    <location>
        <begin position="45"/>
        <end position="66"/>
    </location>
</feature>
<proteinExistence type="inferred from homology"/>
<feature type="transmembrane region" description="Helical" evidence="8">
    <location>
        <begin position="177"/>
        <end position="196"/>
    </location>
</feature>
<gene>
    <name evidence="9" type="ORF">C8D98_0503</name>
</gene>
<evidence type="ECO:0000256" key="8">
    <source>
        <dbReference type="SAM" id="Phobius"/>
    </source>
</evidence>
<dbReference type="GO" id="GO:0033214">
    <property type="term" value="P:siderophore-iron import into cell"/>
    <property type="evidence" value="ECO:0007669"/>
    <property type="project" value="TreeGrafter"/>
</dbReference>
<evidence type="ECO:0000256" key="3">
    <source>
        <dbReference type="ARBA" id="ARBA00022448"/>
    </source>
</evidence>
<keyword evidence="10" id="KW-1185">Reference proteome</keyword>
<dbReference type="InterPro" id="IPR037294">
    <property type="entry name" value="ABC_BtuC-like"/>
</dbReference>
<sequence>MKIIILFVLVCVLGIWSLFLGFTDISVTEVFSMSESQSLVMAVSRIPRLAAVIIAGASMSICGVIMQQMTHNRFVSPTTAGTMDAAALGIMLSMLIFPDGGTYQRLSVSLAVTLGASAVFMTLAERIKFKNLVFVPLLGIIFGNILDSVTTFIGLQFNVVHSMASWLQGDFSSVMQGNYELMYISVPLLAVTYFYADRFTLMGMGKSFAVNLGMNYANMFRLGLVVTSCVTSVIVLTVGMIPFVGLIVPNIISILFGDNLRKTLPLTALAGSAFLLACDILGRSVMYPYEVSVSVMVGIIGGAVFLYLILGRRLNAG</sequence>
<keyword evidence="3" id="KW-0813">Transport</keyword>
<feature type="transmembrane region" description="Helical" evidence="8">
    <location>
        <begin position="263"/>
        <end position="285"/>
    </location>
</feature>
<evidence type="ECO:0000256" key="6">
    <source>
        <dbReference type="ARBA" id="ARBA00022989"/>
    </source>
</evidence>
<evidence type="ECO:0000256" key="5">
    <source>
        <dbReference type="ARBA" id="ARBA00022692"/>
    </source>
</evidence>
<dbReference type="CDD" id="cd06550">
    <property type="entry name" value="TM_ABC_iron-siderophores_like"/>
    <property type="match status" value="1"/>
</dbReference>
<feature type="transmembrane region" description="Helical" evidence="8">
    <location>
        <begin position="131"/>
        <end position="157"/>
    </location>
</feature>
<protein>
    <submittedName>
        <fullName evidence="9">Iron complex transport system permease protein</fullName>
    </submittedName>
</protein>
<name>A0A4R1KBW2_9BACT</name>
<accession>A0A4R1KBW2</accession>
<evidence type="ECO:0000256" key="1">
    <source>
        <dbReference type="ARBA" id="ARBA00004651"/>
    </source>
</evidence>
<comment type="similarity">
    <text evidence="2">Belongs to the binding-protein-dependent transport system permease family. FecCD subfamily.</text>
</comment>
<dbReference type="AlphaFoldDB" id="A0A4R1KBW2"/>
<evidence type="ECO:0000256" key="7">
    <source>
        <dbReference type="ARBA" id="ARBA00023136"/>
    </source>
</evidence>
<evidence type="ECO:0000256" key="4">
    <source>
        <dbReference type="ARBA" id="ARBA00022475"/>
    </source>
</evidence>
<dbReference type="SUPFAM" id="SSF81345">
    <property type="entry name" value="ABC transporter involved in vitamin B12 uptake, BtuC"/>
    <property type="match status" value="1"/>
</dbReference>
<reference evidence="9 10" key="1">
    <citation type="submission" date="2019-03" db="EMBL/GenBank/DDBJ databases">
        <title>Genomic Encyclopedia of Type Strains, Phase IV (KMG-IV): sequencing the most valuable type-strain genomes for metagenomic binning, comparative biology and taxonomic classification.</title>
        <authorList>
            <person name="Goeker M."/>
        </authorList>
    </citation>
    <scope>NUCLEOTIDE SEQUENCE [LARGE SCALE GENOMIC DNA]</scope>
    <source>
        <strain evidence="9 10">DSM 24984</strain>
    </source>
</reference>
<keyword evidence="6 8" id="KW-1133">Transmembrane helix</keyword>
<evidence type="ECO:0000256" key="2">
    <source>
        <dbReference type="ARBA" id="ARBA00007935"/>
    </source>
</evidence>
<keyword evidence="4" id="KW-1003">Cell membrane</keyword>
<dbReference type="EMBL" id="SMGG01000003">
    <property type="protein sequence ID" value="TCK61995.1"/>
    <property type="molecule type" value="Genomic_DNA"/>
</dbReference>
<feature type="transmembrane region" description="Helical" evidence="8">
    <location>
        <begin position="291"/>
        <end position="310"/>
    </location>
</feature>
<feature type="transmembrane region" description="Helical" evidence="8">
    <location>
        <begin position="233"/>
        <end position="256"/>
    </location>
</feature>
<evidence type="ECO:0000313" key="9">
    <source>
        <dbReference type="EMBL" id="TCK61995.1"/>
    </source>
</evidence>
<organism evidence="9 10">
    <name type="scientific">Seleniivibrio woodruffii</name>
    <dbReference type="NCBI Taxonomy" id="1078050"/>
    <lineage>
        <taxon>Bacteria</taxon>
        <taxon>Pseudomonadati</taxon>
        <taxon>Deferribacterota</taxon>
        <taxon>Deferribacteres</taxon>
        <taxon>Deferribacterales</taxon>
        <taxon>Geovibrionaceae</taxon>
        <taxon>Seleniivibrio</taxon>
    </lineage>
</organism>
<dbReference type="Pfam" id="PF01032">
    <property type="entry name" value="FecCD"/>
    <property type="match status" value="1"/>
</dbReference>
<feature type="transmembrane region" description="Helical" evidence="8">
    <location>
        <begin position="103"/>
        <end position="124"/>
    </location>
</feature>
<dbReference type="PANTHER" id="PTHR30472">
    <property type="entry name" value="FERRIC ENTEROBACTIN TRANSPORT SYSTEM PERMEASE PROTEIN"/>
    <property type="match status" value="1"/>
</dbReference>